<protein>
    <submittedName>
        <fullName evidence="2">Small subunit processome component 20-like protein</fullName>
    </submittedName>
</protein>
<comment type="caution">
    <text evidence="2">The sequence shown here is derived from an EMBL/GenBank/DDBJ whole genome shotgun (WGS) entry which is preliminary data.</text>
</comment>
<dbReference type="InterPro" id="IPR052575">
    <property type="entry name" value="SSU_processome_comp_20"/>
</dbReference>
<accession>A0A0M0J2P2</accession>
<dbReference type="PANTHER" id="PTHR17695">
    <property type="entry name" value="SMALL SUBUNIT PROCESSOME COMPONENT 20 HOMOLOG"/>
    <property type="match status" value="1"/>
</dbReference>
<dbReference type="InterPro" id="IPR016024">
    <property type="entry name" value="ARM-type_fold"/>
</dbReference>
<organism evidence="2 3">
    <name type="scientific">Chrysochromulina tobinii</name>
    <dbReference type="NCBI Taxonomy" id="1460289"/>
    <lineage>
        <taxon>Eukaryota</taxon>
        <taxon>Haptista</taxon>
        <taxon>Haptophyta</taxon>
        <taxon>Prymnesiophyceae</taxon>
        <taxon>Prymnesiales</taxon>
        <taxon>Chrysochromulinaceae</taxon>
        <taxon>Chrysochromulina</taxon>
    </lineage>
</organism>
<dbReference type="EMBL" id="JWZX01003412">
    <property type="protein sequence ID" value="KOO20795.1"/>
    <property type="molecule type" value="Genomic_DNA"/>
</dbReference>
<dbReference type="OrthoDB" id="360653at2759"/>
<dbReference type="GO" id="GO:0030686">
    <property type="term" value="C:90S preribosome"/>
    <property type="evidence" value="ECO:0007669"/>
    <property type="project" value="TreeGrafter"/>
</dbReference>
<dbReference type="GO" id="GO:0032040">
    <property type="term" value="C:small-subunit processome"/>
    <property type="evidence" value="ECO:0007669"/>
    <property type="project" value="TreeGrafter"/>
</dbReference>
<keyword evidence="3" id="KW-1185">Reference proteome</keyword>
<reference evidence="3" key="1">
    <citation type="journal article" date="2015" name="PLoS Genet.">
        <title>Genome Sequence and Transcriptome Analyses of Chrysochromulina tobin: Metabolic Tools for Enhanced Algal Fitness in the Prominent Order Prymnesiales (Haptophyceae).</title>
        <authorList>
            <person name="Hovde B.T."/>
            <person name="Deodato C.R."/>
            <person name="Hunsperger H.M."/>
            <person name="Ryken S.A."/>
            <person name="Yost W."/>
            <person name="Jha R.K."/>
            <person name="Patterson J."/>
            <person name="Monnat R.J. Jr."/>
            <person name="Barlow S.B."/>
            <person name="Starkenburg S.R."/>
            <person name="Cattolico R.A."/>
        </authorList>
    </citation>
    <scope>NUCLEOTIDE SEQUENCE</scope>
    <source>
        <strain evidence="3">CCMP291</strain>
    </source>
</reference>
<dbReference type="SUPFAM" id="SSF48371">
    <property type="entry name" value="ARM repeat"/>
    <property type="match status" value="1"/>
</dbReference>
<dbReference type="PANTHER" id="PTHR17695:SF11">
    <property type="entry name" value="SMALL SUBUNIT PROCESSOME COMPONENT 20 HOMOLOG"/>
    <property type="match status" value="1"/>
</dbReference>
<feature type="non-terminal residue" evidence="2">
    <location>
        <position position="622"/>
    </location>
</feature>
<evidence type="ECO:0000313" key="3">
    <source>
        <dbReference type="Proteomes" id="UP000037460"/>
    </source>
</evidence>
<feature type="region of interest" description="Disordered" evidence="1">
    <location>
        <begin position="505"/>
        <end position="533"/>
    </location>
</feature>
<feature type="region of interest" description="Disordered" evidence="1">
    <location>
        <begin position="386"/>
        <end position="405"/>
    </location>
</feature>
<dbReference type="AlphaFoldDB" id="A0A0M0J2P2"/>
<proteinExistence type="predicted"/>
<evidence type="ECO:0000256" key="1">
    <source>
        <dbReference type="SAM" id="MobiDB-lite"/>
    </source>
</evidence>
<feature type="compositionally biased region" description="Basic residues" evidence="1">
    <location>
        <begin position="524"/>
        <end position="533"/>
    </location>
</feature>
<evidence type="ECO:0000313" key="2">
    <source>
        <dbReference type="EMBL" id="KOO20795.1"/>
    </source>
</evidence>
<sequence length="622" mass="65686">MPSARASGEGKDLNLKLVDRKSDNDGKRFIFRTFAQRVAAANIDVFHRLTADQADERELLGGDITDAPLAMSTMERWTELNCTGAFKAFNKELSPMLLSVPLMLHRRAELFSALNRHLAAAPSMALKPMLEVTSAIAADLRQEFYAEFPALLATLAALLSPSDVQLLEDVFSTLCYLFKYLLRQLLADLPAAFGAYRPLLAHERAHVRDFAAESFSFLLRRLTASKLPSAVAHAILPHVGAHGAALDQGIAQLFFYTVRGLGHAFHSRAPIVVKALILLLHPTFGSLAAASVSAPLARGAAAKALAREAAAKALAVREGGGGDEGPLMPVVVEALHLMSEHTRRAHASGVWIPLTEELKGAIEAWLRRLRRLAVAVEQAIFVDGDAKSSGRGLTKPDERGSGLTKPDEAAISDLSLLQFGISLLPWRHFEIRVLQPLLATCDALASTQPQSVLATLFALVHSDASAVASAGFTLKFGAPAGPCALALCLALETALAPITARGGGGTTLSATERQRQAWAESAHHGAHAHHGASAHHGARQAWAALKVLAATRSPQLGSLLPRILTAVRALLATPADALECSAEAEGGAHDDGALSPAGLLLHAAALEALTSLTASAEGAFTA</sequence>
<gene>
    <name evidence="2" type="ORF">Ctob_000200</name>
</gene>
<name>A0A0M0J2P2_9EUKA</name>
<dbReference type="Proteomes" id="UP000037460">
    <property type="component" value="Unassembled WGS sequence"/>
</dbReference>